<evidence type="ECO:0000313" key="1">
    <source>
        <dbReference type="EMBL" id="KNE21435.1"/>
    </source>
</evidence>
<proteinExistence type="predicted"/>
<dbReference type="Proteomes" id="UP000036780">
    <property type="component" value="Unassembled WGS sequence"/>
</dbReference>
<reference evidence="2" key="1">
    <citation type="submission" date="2015-07" db="EMBL/GenBank/DDBJ databases">
        <title>Fjat-10053 dsm26.</title>
        <authorList>
            <person name="Liu B."/>
            <person name="Wang J."/>
            <person name="Zhu Y."/>
            <person name="Liu G."/>
            <person name="Chen Q."/>
            <person name="Chen Z."/>
            <person name="Lan J."/>
            <person name="Che J."/>
            <person name="Ge C."/>
            <person name="Shi H."/>
            <person name="Pan Z."/>
            <person name="Liu X."/>
        </authorList>
    </citation>
    <scope>NUCLEOTIDE SEQUENCE [LARGE SCALE GENOMIC DNA]</scope>
    <source>
        <strain evidence="2">DSM 26</strain>
    </source>
</reference>
<sequence length="64" mass="7024">MTELELGKALISPYNRTSLKRGLEKLGLSPSLMAKAFCFSYTINQKNLILSYSGTKARGARLAT</sequence>
<evidence type="ECO:0000313" key="2">
    <source>
        <dbReference type="Proteomes" id="UP000036780"/>
    </source>
</evidence>
<dbReference type="PATRIC" id="fig|1473.5.peg.4458"/>
<keyword evidence="2" id="KW-1185">Reference proteome</keyword>
<organism evidence="1 2">
    <name type="scientific">Virgibacillus pantothenticus</name>
    <dbReference type="NCBI Taxonomy" id="1473"/>
    <lineage>
        <taxon>Bacteria</taxon>
        <taxon>Bacillati</taxon>
        <taxon>Bacillota</taxon>
        <taxon>Bacilli</taxon>
        <taxon>Bacillales</taxon>
        <taxon>Bacillaceae</taxon>
        <taxon>Virgibacillus</taxon>
    </lineage>
</organism>
<dbReference type="AlphaFoldDB" id="A0A0L0QS01"/>
<gene>
    <name evidence="1" type="ORF">AFK71_07175</name>
</gene>
<dbReference type="EMBL" id="LGTO01000005">
    <property type="protein sequence ID" value="KNE21435.1"/>
    <property type="molecule type" value="Genomic_DNA"/>
</dbReference>
<comment type="caution">
    <text evidence="1">The sequence shown here is derived from an EMBL/GenBank/DDBJ whole genome shotgun (WGS) entry which is preliminary data.</text>
</comment>
<accession>A0A0L0QS01</accession>
<name>A0A0L0QS01_VIRPA</name>
<protein>
    <submittedName>
        <fullName evidence="1">Uncharacterized protein</fullName>
    </submittedName>
</protein>